<dbReference type="HOGENOM" id="CLU_1641254_0_0_10"/>
<feature type="region of interest" description="Disordered" evidence="1">
    <location>
        <begin position="1"/>
        <end position="20"/>
    </location>
</feature>
<proteinExistence type="predicted"/>
<accession>I4AGF3</accession>
<keyword evidence="2" id="KW-0812">Transmembrane</keyword>
<dbReference type="EMBL" id="CP003345">
    <property type="protein sequence ID" value="AFM03038.1"/>
    <property type="molecule type" value="Genomic_DNA"/>
</dbReference>
<feature type="compositionally biased region" description="Basic and acidic residues" evidence="1">
    <location>
        <begin position="11"/>
        <end position="20"/>
    </location>
</feature>
<dbReference type="RefSeq" id="WP_014796498.1">
    <property type="nucleotide sequence ID" value="NC_018018.1"/>
</dbReference>
<organism evidence="3 4">
    <name type="scientific">Bernardetia litoralis (strain ATCC 23117 / DSM 6794 / NBRC 15988 / NCIMB 1366 / Fx l1 / Sio-4)</name>
    <name type="common">Flexibacter litoralis</name>
    <dbReference type="NCBI Taxonomy" id="880071"/>
    <lineage>
        <taxon>Bacteria</taxon>
        <taxon>Pseudomonadati</taxon>
        <taxon>Bacteroidota</taxon>
        <taxon>Cytophagia</taxon>
        <taxon>Cytophagales</taxon>
        <taxon>Bernardetiaceae</taxon>
        <taxon>Bernardetia</taxon>
    </lineage>
</organism>
<dbReference type="InterPro" id="IPR032820">
    <property type="entry name" value="ATPase_put"/>
</dbReference>
<keyword evidence="2" id="KW-0472">Membrane</keyword>
<reference evidence="4" key="1">
    <citation type="submission" date="2012-06" db="EMBL/GenBank/DDBJ databases">
        <title>The complete genome of Flexibacter litoralis DSM 6794.</title>
        <authorList>
            <person name="Lucas S."/>
            <person name="Copeland A."/>
            <person name="Lapidus A."/>
            <person name="Glavina del Rio T."/>
            <person name="Dalin E."/>
            <person name="Tice H."/>
            <person name="Bruce D."/>
            <person name="Goodwin L."/>
            <person name="Pitluck S."/>
            <person name="Peters L."/>
            <person name="Ovchinnikova G."/>
            <person name="Lu M."/>
            <person name="Kyrpides N."/>
            <person name="Mavromatis K."/>
            <person name="Ivanova N."/>
            <person name="Brettin T."/>
            <person name="Detter J.C."/>
            <person name="Han C."/>
            <person name="Larimer F."/>
            <person name="Land M."/>
            <person name="Hauser L."/>
            <person name="Markowitz V."/>
            <person name="Cheng J.-F."/>
            <person name="Hugenholtz P."/>
            <person name="Woyke T."/>
            <person name="Wu D."/>
            <person name="Spring S."/>
            <person name="Lang E."/>
            <person name="Kopitz M."/>
            <person name="Brambilla E."/>
            <person name="Klenk H.-P."/>
            <person name="Eisen J.A."/>
        </authorList>
    </citation>
    <scope>NUCLEOTIDE SEQUENCE [LARGE SCALE GENOMIC DNA]</scope>
    <source>
        <strain evidence="4">ATCC 23117 / DSM 6794 / NBRC 15988 / NCIMB 1366 / Sio-4</strain>
    </source>
</reference>
<name>I4AGF3_BERLS</name>
<evidence type="ECO:0000256" key="2">
    <source>
        <dbReference type="SAM" id="Phobius"/>
    </source>
</evidence>
<evidence type="ECO:0000256" key="1">
    <source>
        <dbReference type="SAM" id="MobiDB-lite"/>
    </source>
</evidence>
<dbReference type="Pfam" id="PF09527">
    <property type="entry name" value="ATPase_gene1"/>
    <property type="match status" value="1"/>
</dbReference>
<keyword evidence="2" id="KW-1133">Transmembrane helix</keyword>
<sequence>MNDNLKPQNNSEDKFSNLKDKFDNEFKQAEEKLNKEFEENLSQNFETDKRKEDIIENAESIPTFKNSYTEKLNNASQKREEALKKGSNKYIKYSSIGVEMIGSVILGGFLGNWLDKKIEIGFPLFTITLILLGLGATFTHLIMQLNADNKKEEEKRKKAQD</sequence>
<feature type="transmembrane region" description="Helical" evidence="2">
    <location>
        <begin position="93"/>
        <end position="114"/>
    </location>
</feature>
<evidence type="ECO:0000313" key="3">
    <source>
        <dbReference type="EMBL" id="AFM03038.1"/>
    </source>
</evidence>
<evidence type="ECO:0000313" key="4">
    <source>
        <dbReference type="Proteomes" id="UP000006054"/>
    </source>
</evidence>
<dbReference type="OrthoDB" id="9798708at2"/>
<dbReference type="KEGG" id="fli:Fleli_0572"/>
<dbReference type="AlphaFoldDB" id="I4AGF3"/>
<keyword evidence="4" id="KW-1185">Reference proteome</keyword>
<gene>
    <name evidence="3" type="ordered locus">Fleli_0572</name>
</gene>
<feature type="transmembrane region" description="Helical" evidence="2">
    <location>
        <begin position="120"/>
        <end position="142"/>
    </location>
</feature>
<protein>
    <recommendedName>
        <fullName evidence="5">ATP synthase protein I</fullName>
    </recommendedName>
</protein>
<dbReference type="Proteomes" id="UP000006054">
    <property type="component" value="Chromosome"/>
</dbReference>
<feature type="compositionally biased region" description="Polar residues" evidence="1">
    <location>
        <begin position="1"/>
        <end position="10"/>
    </location>
</feature>
<evidence type="ECO:0008006" key="5">
    <source>
        <dbReference type="Google" id="ProtNLM"/>
    </source>
</evidence>